<dbReference type="FunFam" id="3.30.420.10:FF:000269">
    <property type="entry name" value="Uncharacterized protein"/>
    <property type="match status" value="1"/>
</dbReference>
<dbReference type="InterPro" id="IPR050951">
    <property type="entry name" value="Retrovirus_Pol_polyprotein"/>
</dbReference>
<dbReference type="FunFam" id="3.10.20.370:FF:000001">
    <property type="entry name" value="Retrovirus-related Pol polyprotein from transposon 17.6-like protein"/>
    <property type="match status" value="1"/>
</dbReference>
<keyword evidence="11" id="KW-0695">RNA-directed DNA polymerase</keyword>
<keyword evidence="5" id="KW-0540">Nuclease</keyword>
<dbReference type="Gene3D" id="3.30.70.270">
    <property type="match status" value="2"/>
</dbReference>
<dbReference type="SUPFAM" id="SSF53098">
    <property type="entry name" value="Ribonuclease H-like"/>
    <property type="match status" value="1"/>
</dbReference>
<dbReference type="InterPro" id="IPR041588">
    <property type="entry name" value="Integrase_H2C2"/>
</dbReference>
<dbReference type="PANTHER" id="PTHR37984">
    <property type="entry name" value="PROTEIN CBG26694"/>
    <property type="match status" value="1"/>
</dbReference>
<feature type="compositionally biased region" description="Basic and acidic residues" evidence="13">
    <location>
        <begin position="301"/>
        <end position="313"/>
    </location>
</feature>
<accession>A0A8C5LU78</accession>
<dbReference type="InterPro" id="IPR043128">
    <property type="entry name" value="Rev_trsase/Diguanyl_cyclase"/>
</dbReference>
<feature type="region of interest" description="Disordered" evidence="13">
    <location>
        <begin position="623"/>
        <end position="647"/>
    </location>
</feature>
<dbReference type="Gene3D" id="2.40.70.10">
    <property type="entry name" value="Acid Proteases"/>
    <property type="match status" value="1"/>
</dbReference>
<feature type="compositionally biased region" description="Basic and acidic residues" evidence="13">
    <location>
        <begin position="1450"/>
        <end position="1460"/>
    </location>
</feature>
<feature type="compositionally biased region" description="Basic residues" evidence="13">
    <location>
        <begin position="21"/>
        <end position="30"/>
    </location>
</feature>
<evidence type="ECO:0000256" key="11">
    <source>
        <dbReference type="ARBA" id="ARBA00022918"/>
    </source>
</evidence>
<keyword evidence="10" id="KW-0229">DNA integration</keyword>
<dbReference type="OrthoDB" id="115435at2759"/>
<dbReference type="InterPro" id="IPR001969">
    <property type="entry name" value="Aspartic_peptidase_AS"/>
</dbReference>
<evidence type="ECO:0000313" key="17">
    <source>
        <dbReference type="Ensembl" id="ENSLLEP00000002158.1"/>
    </source>
</evidence>
<dbReference type="CDD" id="cd01647">
    <property type="entry name" value="RT_LTR"/>
    <property type="match status" value="1"/>
</dbReference>
<dbReference type="GO" id="GO:0004190">
    <property type="term" value="F:aspartic-type endopeptidase activity"/>
    <property type="evidence" value="ECO:0007669"/>
    <property type="project" value="InterPro"/>
</dbReference>
<feature type="domain" description="Peptidase A2" evidence="14">
    <location>
        <begin position="65"/>
        <end position="104"/>
    </location>
</feature>
<dbReference type="SUPFAM" id="SSF56672">
    <property type="entry name" value="DNA/RNA polymerases"/>
    <property type="match status" value="1"/>
</dbReference>
<dbReference type="GO" id="GO:0006508">
    <property type="term" value="P:proteolysis"/>
    <property type="evidence" value="ECO:0007669"/>
    <property type="project" value="InterPro"/>
</dbReference>
<feature type="domain" description="Integrase catalytic" evidence="16">
    <location>
        <begin position="1000"/>
        <end position="1158"/>
    </location>
</feature>
<sequence length="1522" mass="171563">MERVTPLVSGSASWGGNAHPKPARAKKKARVQQTGSKRPDTATKFPDQLIGPSPIVPIQVEGVYTRALLDSGAQVTLIYRDFYERHLKHIPLQELKDLEIWGIGTEKLPYDGYLQVRLEIGSEVIGQSGGCDALAIVCPRPSGANRSSLIVGTNTDLVRRLLTPIVVEEGSTQGVHPMLRPVYQRMVEERKAPAEVGRLWRLGGTEKVLQAGEVASFQVSVKLNGSQPGPYVVLGTDVSHGSEAGVEVIPEIISTKALKRTRGRVSVSVCNVTDSPVVLKARMPIGQVESVTPLSTDSGGGEDKEIPDERFYPKDAPISPEWKKRLQSQVLKWKELFSKDEFDVGLAKSTEHRIRLQEDKPFRERSRRVPLGDLDDLREQLNELQRTNVIQESRSPYASPIVLVRKKNGSVRLCIDYRTLNRRTIPDQYATPRIEDALQCLSGAKWFSVLDLRSGYHQIPMHPEDKEKTAFICPLGFFEFNRMPQGLTGAPATFQRLMEKTVGDMNLIEVLVYLDDIIVFGKTLEEHEQRLEKVLKRLHEEGLKLSLEKCQFCLPSVTYLGHVVSAEGVSTDPRKLEAVASWPRPRNVTELRSFLGFCSYYRRFVGGFAKIAQPLNKLLQKETTEEGCKVSDRNPSAPGPRKAKESIQGEWTSQCEGAFMKLKENLTRAPVLAYADPHKPYELHVDASREGLGGVLYQEYDGLLRPVAYVSRSLSPSEKNYPTHKLEFLALKWAVVDKLKDYLYGAEFVIKTDNNPLTYILTTAKLDATGHRWLAALSGFRFSLKYRPGVNNRDADALSRRPYTTEWTQLTPDGVQALCQGTERRVKGGVEAEAIGVMAAAVPEFYCNPTQLRDENLPTFSKQDLKADQARDPLIALTIKALTANQREILLTNSPDGARLVYKEWERLKMLDGVVYRRGPSTNSEEIQQLFLPTKHRESVLRSLHDEHGHLGAERTFKLVRDRFYWPCMRAEVESYCHSCLRCIQRKTLPTRAAPMSHLQSQGPMDLVCIDFLCLEPDASGQGNILIVTDHFTRYAQAFSTKDQRAPTVAKVLMEKFFVHYGLPRRIHSDQGRDFESRLVGQLLELLGIQKTRTTPYHPQGDAQPERFNRTLLNMLGTLSNVEKQSWSRHIATLVHAYNSTESDATGYSPYRLMFGREARLPVDLAFGLSLDQTSVASHRNYVDRLRKNLASAFEQARLTSGNREQRNKRNYDLKVRIQDLQPGDRVLLKNLGAAARHKLADRWSSQVYIVCKQLPGLPVYQIRPDGKAGPLKNWHRNHLLPLREAVRIPVGDELPSPNLPVPRLPPVTRSQQTRVVDPPPVPCLPPVTRSQQTRVVEESERDSEEESFCLDWIRSPEPEEITSVPERWESNLRPEAPEFLLEVPETVDIPEPLEFQWEAPEAVGIPIAPEAYSGDYGSMPSLEGSYSEETSAPVIEKEVEPTPIVLPPEEERREPEQKRSIRPPQRLTYDSPGHSTEEAITTVQRLPEVSAMLAEVAQTMNQLEKVFLTHCMYAAEPVYTV</sequence>
<evidence type="ECO:0000256" key="2">
    <source>
        <dbReference type="ARBA" id="ARBA00012180"/>
    </source>
</evidence>
<dbReference type="InterPro" id="IPR000477">
    <property type="entry name" value="RT_dom"/>
</dbReference>
<feature type="region of interest" description="Disordered" evidence="13">
    <location>
        <begin position="1293"/>
        <end position="1343"/>
    </location>
</feature>
<dbReference type="InterPro" id="IPR001584">
    <property type="entry name" value="Integrase_cat-core"/>
</dbReference>
<dbReference type="Proteomes" id="UP000694569">
    <property type="component" value="Unplaced"/>
</dbReference>
<dbReference type="InterPro" id="IPR012337">
    <property type="entry name" value="RNaseH-like_sf"/>
</dbReference>
<dbReference type="CDD" id="cd09274">
    <property type="entry name" value="RNase_HI_RT_Ty3"/>
    <property type="match status" value="1"/>
</dbReference>
<feature type="domain" description="Reverse transcriptase" evidence="15">
    <location>
        <begin position="385"/>
        <end position="564"/>
    </location>
</feature>
<evidence type="ECO:0000256" key="8">
    <source>
        <dbReference type="ARBA" id="ARBA00022842"/>
    </source>
</evidence>
<evidence type="ECO:0000256" key="5">
    <source>
        <dbReference type="ARBA" id="ARBA00022722"/>
    </source>
</evidence>
<dbReference type="GO" id="GO:0004523">
    <property type="term" value="F:RNA-DNA hybrid ribonuclease activity"/>
    <property type="evidence" value="ECO:0007669"/>
    <property type="project" value="UniProtKB-EC"/>
</dbReference>
<dbReference type="FunFam" id="1.10.340.70:FF:000001">
    <property type="entry name" value="Retrovirus-related Pol polyprotein from transposon gypsy-like Protein"/>
    <property type="match status" value="1"/>
</dbReference>
<reference evidence="17" key="2">
    <citation type="submission" date="2025-09" db="UniProtKB">
        <authorList>
            <consortium name="Ensembl"/>
        </authorList>
    </citation>
    <scope>IDENTIFICATION</scope>
</reference>
<keyword evidence="7" id="KW-0378">Hydrolase</keyword>
<evidence type="ECO:0000256" key="4">
    <source>
        <dbReference type="ARBA" id="ARBA00022695"/>
    </source>
</evidence>
<keyword evidence="3" id="KW-0808">Transferase</keyword>
<dbReference type="PROSITE" id="PS50175">
    <property type="entry name" value="ASP_PROT_RETROV"/>
    <property type="match status" value="1"/>
</dbReference>
<dbReference type="GO" id="GO:0003723">
    <property type="term" value="F:RNA binding"/>
    <property type="evidence" value="ECO:0007669"/>
    <property type="project" value="UniProtKB-KW"/>
</dbReference>
<evidence type="ECO:0000256" key="3">
    <source>
        <dbReference type="ARBA" id="ARBA00022679"/>
    </source>
</evidence>
<dbReference type="CDD" id="cd00303">
    <property type="entry name" value="retropepsin_like"/>
    <property type="match status" value="1"/>
</dbReference>
<keyword evidence="18" id="KW-1185">Reference proteome</keyword>
<evidence type="ECO:0000256" key="10">
    <source>
        <dbReference type="ARBA" id="ARBA00022908"/>
    </source>
</evidence>
<dbReference type="GO" id="GO:0015074">
    <property type="term" value="P:DNA integration"/>
    <property type="evidence" value="ECO:0007669"/>
    <property type="project" value="UniProtKB-KW"/>
</dbReference>
<dbReference type="InterPro" id="IPR043502">
    <property type="entry name" value="DNA/RNA_pol_sf"/>
</dbReference>
<keyword evidence="4" id="KW-0548">Nucleotidyltransferase</keyword>
<dbReference type="PANTHER" id="PTHR37984:SF15">
    <property type="entry name" value="INTEGRASE CATALYTIC DOMAIN-CONTAINING PROTEIN"/>
    <property type="match status" value="1"/>
</dbReference>
<evidence type="ECO:0000259" key="14">
    <source>
        <dbReference type="PROSITE" id="PS50175"/>
    </source>
</evidence>
<reference evidence="17" key="1">
    <citation type="submission" date="2025-08" db="UniProtKB">
        <authorList>
            <consortium name="Ensembl"/>
        </authorList>
    </citation>
    <scope>IDENTIFICATION</scope>
</reference>
<feature type="region of interest" description="Disordered" evidence="13">
    <location>
        <begin position="1"/>
        <end position="46"/>
    </location>
</feature>
<dbReference type="PROSITE" id="PS50878">
    <property type="entry name" value="RT_POL"/>
    <property type="match status" value="1"/>
</dbReference>
<keyword evidence="8" id="KW-0460">Magnesium</keyword>
<dbReference type="InterPro" id="IPR021109">
    <property type="entry name" value="Peptidase_aspartic_dom_sf"/>
</dbReference>
<dbReference type="Gene3D" id="3.30.420.10">
    <property type="entry name" value="Ribonuclease H-like superfamily/Ribonuclease H"/>
    <property type="match status" value="1"/>
</dbReference>
<evidence type="ECO:0000313" key="18">
    <source>
        <dbReference type="Proteomes" id="UP000694569"/>
    </source>
</evidence>
<feature type="region of interest" description="Disordered" evidence="13">
    <location>
        <begin position="291"/>
        <end position="314"/>
    </location>
</feature>
<dbReference type="Gene3D" id="3.10.10.10">
    <property type="entry name" value="HIV Type 1 Reverse Transcriptase, subunit A, domain 1"/>
    <property type="match status" value="1"/>
</dbReference>
<evidence type="ECO:0000256" key="7">
    <source>
        <dbReference type="ARBA" id="ARBA00022801"/>
    </source>
</evidence>
<feature type="compositionally biased region" description="Basic and acidic residues" evidence="13">
    <location>
        <begin position="623"/>
        <end position="632"/>
    </location>
</feature>
<name>A0A8C5LU78_9ANUR</name>
<dbReference type="PROSITE" id="PS00141">
    <property type="entry name" value="ASP_PROTEASE"/>
    <property type="match status" value="1"/>
</dbReference>
<dbReference type="Pfam" id="PF17921">
    <property type="entry name" value="Integrase_H2C2"/>
    <property type="match status" value="1"/>
</dbReference>
<evidence type="ECO:0000259" key="16">
    <source>
        <dbReference type="PROSITE" id="PS50994"/>
    </source>
</evidence>
<dbReference type="Pfam" id="PF00665">
    <property type="entry name" value="rve"/>
    <property type="match status" value="1"/>
</dbReference>
<dbReference type="Gene3D" id="1.10.340.70">
    <property type="match status" value="1"/>
</dbReference>
<dbReference type="Pfam" id="PF17919">
    <property type="entry name" value="RT_RNaseH_2"/>
    <property type="match status" value="1"/>
</dbReference>
<evidence type="ECO:0000256" key="9">
    <source>
        <dbReference type="ARBA" id="ARBA00022884"/>
    </source>
</evidence>
<dbReference type="FunFam" id="3.10.10.10:FF:000004">
    <property type="entry name" value="Uncharacterized protein"/>
    <property type="match status" value="1"/>
</dbReference>
<proteinExistence type="inferred from homology"/>
<comment type="similarity">
    <text evidence="1">Belongs to the beta type-B retroviral polymerase family. HERV class-II K(HML-2) pol subfamily.</text>
</comment>
<evidence type="ECO:0000256" key="1">
    <source>
        <dbReference type="ARBA" id="ARBA00010879"/>
    </source>
</evidence>
<keyword evidence="9" id="KW-0694">RNA-binding</keyword>
<keyword evidence="6" id="KW-0255">Endonuclease</keyword>
<dbReference type="SUPFAM" id="SSF50630">
    <property type="entry name" value="Acid proteases"/>
    <property type="match status" value="1"/>
</dbReference>
<dbReference type="InterPro" id="IPR036397">
    <property type="entry name" value="RNaseH_sf"/>
</dbReference>
<evidence type="ECO:0000259" key="15">
    <source>
        <dbReference type="PROSITE" id="PS50878"/>
    </source>
</evidence>
<dbReference type="InterPro" id="IPR001995">
    <property type="entry name" value="Peptidase_A2_cat"/>
</dbReference>
<dbReference type="GO" id="GO:0003964">
    <property type="term" value="F:RNA-directed DNA polymerase activity"/>
    <property type="evidence" value="ECO:0007669"/>
    <property type="project" value="UniProtKB-KW"/>
</dbReference>
<protein>
    <recommendedName>
        <fullName evidence="12">Gypsy retrotransposon integrase-like protein 1</fullName>
        <ecNumber evidence="2">3.1.26.4</ecNumber>
    </recommendedName>
</protein>
<feature type="region of interest" description="Disordered" evidence="13">
    <location>
        <begin position="1420"/>
        <end position="1478"/>
    </location>
</feature>
<dbReference type="GeneTree" id="ENSGT01100000263500"/>
<dbReference type="EC" id="3.1.26.4" evidence="2"/>
<dbReference type="FunFam" id="3.30.70.270:FF:000020">
    <property type="entry name" value="Transposon Tf2-6 polyprotein-like Protein"/>
    <property type="match status" value="1"/>
</dbReference>
<dbReference type="PROSITE" id="PS50994">
    <property type="entry name" value="INTEGRASE"/>
    <property type="match status" value="1"/>
</dbReference>
<dbReference type="InterPro" id="IPR041577">
    <property type="entry name" value="RT_RNaseH_2"/>
</dbReference>
<evidence type="ECO:0000256" key="13">
    <source>
        <dbReference type="SAM" id="MobiDB-lite"/>
    </source>
</evidence>
<dbReference type="Ensembl" id="ENSLLET00000002250.1">
    <property type="protein sequence ID" value="ENSLLEP00000002158.1"/>
    <property type="gene ID" value="ENSLLEG00000001393.1"/>
</dbReference>
<organism evidence="17 18">
    <name type="scientific">Leptobrachium leishanense</name>
    <name type="common">Leishan spiny toad</name>
    <dbReference type="NCBI Taxonomy" id="445787"/>
    <lineage>
        <taxon>Eukaryota</taxon>
        <taxon>Metazoa</taxon>
        <taxon>Chordata</taxon>
        <taxon>Craniata</taxon>
        <taxon>Vertebrata</taxon>
        <taxon>Euteleostomi</taxon>
        <taxon>Amphibia</taxon>
        <taxon>Batrachia</taxon>
        <taxon>Anura</taxon>
        <taxon>Pelobatoidea</taxon>
        <taxon>Megophryidae</taxon>
        <taxon>Leptobrachium</taxon>
    </lineage>
</organism>
<evidence type="ECO:0000256" key="6">
    <source>
        <dbReference type="ARBA" id="ARBA00022759"/>
    </source>
</evidence>
<evidence type="ECO:0000256" key="12">
    <source>
        <dbReference type="ARBA" id="ARBA00039658"/>
    </source>
</evidence>
<dbReference type="Pfam" id="PF00078">
    <property type="entry name" value="RVT_1"/>
    <property type="match status" value="1"/>
</dbReference>